<gene>
    <name evidence="4" type="ORF">H3H36_15035</name>
</gene>
<organism evidence="4 5">
    <name type="scientific">Rugamonas fusca</name>
    <dbReference type="NCBI Taxonomy" id="2758568"/>
    <lineage>
        <taxon>Bacteria</taxon>
        <taxon>Pseudomonadati</taxon>
        <taxon>Pseudomonadota</taxon>
        <taxon>Betaproteobacteria</taxon>
        <taxon>Burkholderiales</taxon>
        <taxon>Oxalobacteraceae</taxon>
        <taxon>Telluria group</taxon>
        <taxon>Rugamonas</taxon>
    </lineage>
</organism>
<keyword evidence="5" id="KW-1185">Reference proteome</keyword>
<evidence type="ECO:0000259" key="2">
    <source>
        <dbReference type="Pfam" id="PF07589"/>
    </source>
</evidence>
<protein>
    <submittedName>
        <fullName evidence="4">Choice-of-anchor A family protein</fullName>
    </submittedName>
</protein>
<sequence length="323" mass="33332">MTLSLFRTRILPALLGVGAMCSAQAAVQSIDLGAAAGYSGFFYHDVKQVADVEGRLAVGGTLATSGFSFGYRTPYGVSGPSVVVGGNVKLGDGAIYTGPATNVDTNATIGPITEYPKQLGYGVYAGANTSKSYLDLRQQANVVDFGAARTKLTALSATLAGQHANGTVESKWGGLYLTGDQHSDVQVFTIDSSHLGNLFLQDVKAGASVIINVTGGGAVSFTGGQDGQLESLRDRVLFNLVNATEVAVNTFAWGTVLANNAVLKGAGHLEGNIIAAGMDGKVEIGFEPFKGHIASAVPEPESYAMLLGGLALIGALTRRRQRG</sequence>
<dbReference type="InterPro" id="IPR026588">
    <property type="entry name" value="Choice_anch_A"/>
</dbReference>
<dbReference type="Pfam" id="PF20597">
    <property type="entry name" value="pAdhesive_15"/>
    <property type="match status" value="1"/>
</dbReference>
<dbReference type="AlphaFoldDB" id="A0A7W2EIS7"/>
<evidence type="ECO:0000313" key="4">
    <source>
        <dbReference type="EMBL" id="MBA5606671.1"/>
    </source>
</evidence>
<comment type="caution">
    <text evidence="4">The sequence shown here is derived from an EMBL/GenBank/DDBJ whole genome shotgun (WGS) entry which is preliminary data.</text>
</comment>
<dbReference type="Proteomes" id="UP000566711">
    <property type="component" value="Unassembled WGS sequence"/>
</dbReference>
<dbReference type="NCBIfam" id="TIGR02595">
    <property type="entry name" value="PEP_CTERM"/>
    <property type="match status" value="1"/>
</dbReference>
<feature type="chain" id="PRO_5031549901" evidence="1">
    <location>
        <begin position="26"/>
        <end position="323"/>
    </location>
</feature>
<dbReference type="NCBIfam" id="TIGR04215">
    <property type="entry name" value="choice_anch_A"/>
    <property type="match status" value="1"/>
</dbReference>
<dbReference type="EMBL" id="JACEZS010000012">
    <property type="protein sequence ID" value="MBA5606671.1"/>
    <property type="molecule type" value="Genomic_DNA"/>
</dbReference>
<feature type="domain" description="Choice-of-anchor A" evidence="3">
    <location>
        <begin position="32"/>
        <end position="284"/>
    </location>
</feature>
<name>A0A7W2EIS7_9BURK</name>
<keyword evidence="1" id="KW-0732">Signal</keyword>
<reference evidence="4 5" key="1">
    <citation type="submission" date="2020-07" db="EMBL/GenBank/DDBJ databases">
        <title>Novel species isolated from subtropical streams in China.</title>
        <authorList>
            <person name="Lu H."/>
        </authorList>
    </citation>
    <scope>NUCLEOTIDE SEQUENCE [LARGE SCALE GENOMIC DNA]</scope>
    <source>
        <strain evidence="4 5">FT3S</strain>
    </source>
</reference>
<dbReference type="InterPro" id="IPR013424">
    <property type="entry name" value="Ice-binding_C"/>
</dbReference>
<evidence type="ECO:0000256" key="1">
    <source>
        <dbReference type="SAM" id="SignalP"/>
    </source>
</evidence>
<feature type="domain" description="Ice-binding protein C-terminal" evidence="2">
    <location>
        <begin position="296"/>
        <end position="320"/>
    </location>
</feature>
<dbReference type="RefSeq" id="WP_182218904.1">
    <property type="nucleotide sequence ID" value="NZ_JACEZS010000012.1"/>
</dbReference>
<proteinExistence type="predicted"/>
<dbReference type="Pfam" id="PF07589">
    <property type="entry name" value="PEP-CTERM"/>
    <property type="match status" value="1"/>
</dbReference>
<evidence type="ECO:0000313" key="5">
    <source>
        <dbReference type="Proteomes" id="UP000566711"/>
    </source>
</evidence>
<accession>A0A7W2EIS7</accession>
<feature type="signal peptide" evidence="1">
    <location>
        <begin position="1"/>
        <end position="25"/>
    </location>
</feature>
<evidence type="ECO:0000259" key="3">
    <source>
        <dbReference type="Pfam" id="PF20597"/>
    </source>
</evidence>